<keyword evidence="3" id="KW-1185">Reference proteome</keyword>
<dbReference type="InterPro" id="IPR021323">
    <property type="entry name" value="DUF2927"/>
</dbReference>
<feature type="signal peptide" evidence="1">
    <location>
        <begin position="1"/>
        <end position="17"/>
    </location>
</feature>
<accession>A0A1H0BPG8</accession>
<keyword evidence="1" id="KW-0732">Signal</keyword>
<evidence type="ECO:0000256" key="1">
    <source>
        <dbReference type="SAM" id="SignalP"/>
    </source>
</evidence>
<reference evidence="2 3" key="1">
    <citation type="submission" date="2016-11" db="EMBL/GenBank/DDBJ databases">
        <authorList>
            <person name="Varghese N."/>
            <person name="Submissions S."/>
        </authorList>
    </citation>
    <scope>NUCLEOTIDE SEQUENCE [LARGE SCALE GENOMIC DNA]</scope>
    <source>
        <strain evidence="2 3">DSM 29620</strain>
    </source>
</reference>
<evidence type="ECO:0000313" key="3">
    <source>
        <dbReference type="Proteomes" id="UP000324252"/>
    </source>
</evidence>
<dbReference type="AlphaFoldDB" id="A0A1H0BPG8"/>
<evidence type="ECO:0000313" key="2">
    <source>
        <dbReference type="EMBL" id="SHJ53846.1"/>
    </source>
</evidence>
<organism evidence="2 3">
    <name type="scientific">Lutimaribacter pacificus</name>
    <dbReference type="NCBI Taxonomy" id="391948"/>
    <lineage>
        <taxon>Bacteria</taxon>
        <taxon>Pseudomonadati</taxon>
        <taxon>Pseudomonadota</taxon>
        <taxon>Alphaproteobacteria</taxon>
        <taxon>Rhodobacterales</taxon>
        <taxon>Roseobacteraceae</taxon>
        <taxon>Lutimaribacter</taxon>
    </lineage>
</organism>
<sequence length="223" mass="24300">MWRAAGILGLLALPAQAGEYVATTGLLTDDDFYRLVACGAAPGGACTKPLIRWDTLSPLRVAIARIDRAYLGGRQMRARAALIRAVQYLNDAGAGLRLVITDDPGHAHIRIYLLDTDGSTPVSGSGLDTIEGATIRGATVRVWWTNRHEITRAIIAFSTNLSIRQYESAMLEEVTQALGFMTDIRNPAYDGVSVFSEDSNAAKTLGPQDIMALRRHYPMQERP</sequence>
<dbReference type="EMBL" id="FQZZ01000001">
    <property type="protein sequence ID" value="SHJ53846.1"/>
    <property type="molecule type" value="Genomic_DNA"/>
</dbReference>
<name>A0A1H0BPG8_9RHOB</name>
<protein>
    <submittedName>
        <fullName evidence="2">Uncharacterized protein</fullName>
    </submittedName>
</protein>
<gene>
    <name evidence="2" type="ORF">SAMN05444142_101574</name>
</gene>
<proteinExistence type="predicted"/>
<dbReference type="Proteomes" id="UP000324252">
    <property type="component" value="Unassembled WGS sequence"/>
</dbReference>
<dbReference type="Pfam" id="PF11150">
    <property type="entry name" value="DUF2927"/>
    <property type="match status" value="1"/>
</dbReference>
<dbReference type="RefSeq" id="WP_149786542.1">
    <property type="nucleotide sequence ID" value="NZ_FNIO01000001.1"/>
</dbReference>
<dbReference type="OrthoDB" id="7861229at2"/>
<feature type="chain" id="PRO_5015064413" evidence="1">
    <location>
        <begin position="18"/>
        <end position="223"/>
    </location>
</feature>